<evidence type="ECO:0000313" key="3">
    <source>
        <dbReference type="Proteomes" id="UP000016931"/>
    </source>
</evidence>
<dbReference type="GeneID" id="27898737"/>
<sequence>MQNIRSKIKRKLSMRDKDVNVDDYDEASDVDEETTGHLHREIEKAEKEGHDAGRPGTFLNKLILHGNKKTEDQLAKEAAYANQGGQQQIGQQSVGTSEEGVVR</sequence>
<organism evidence="2 3">
    <name type="scientific">Sphaerulina musiva (strain SO2202)</name>
    <name type="common">Poplar stem canker fungus</name>
    <name type="synonym">Septoria musiva</name>
    <dbReference type="NCBI Taxonomy" id="692275"/>
    <lineage>
        <taxon>Eukaryota</taxon>
        <taxon>Fungi</taxon>
        <taxon>Dikarya</taxon>
        <taxon>Ascomycota</taxon>
        <taxon>Pezizomycotina</taxon>
        <taxon>Dothideomycetes</taxon>
        <taxon>Dothideomycetidae</taxon>
        <taxon>Mycosphaerellales</taxon>
        <taxon>Mycosphaerellaceae</taxon>
        <taxon>Sphaerulina</taxon>
    </lineage>
</organism>
<feature type="compositionally biased region" description="Low complexity" evidence="1">
    <location>
        <begin position="83"/>
        <end position="92"/>
    </location>
</feature>
<dbReference type="Proteomes" id="UP000016931">
    <property type="component" value="Unassembled WGS sequence"/>
</dbReference>
<dbReference type="AlphaFoldDB" id="N1QDK6"/>
<proteinExistence type="predicted"/>
<name>N1QDK6_SPHMS</name>
<evidence type="ECO:0000313" key="2">
    <source>
        <dbReference type="EMBL" id="EMF09536.1"/>
    </source>
</evidence>
<accession>N1QDK6</accession>
<dbReference type="OMA" id="NANFDEH"/>
<feature type="region of interest" description="Disordered" evidence="1">
    <location>
        <begin position="77"/>
        <end position="103"/>
    </location>
</feature>
<dbReference type="RefSeq" id="XP_016757657.1">
    <property type="nucleotide sequence ID" value="XM_016901600.1"/>
</dbReference>
<dbReference type="HOGENOM" id="CLU_174939_0_0_1"/>
<evidence type="ECO:0000256" key="1">
    <source>
        <dbReference type="SAM" id="MobiDB-lite"/>
    </source>
</evidence>
<dbReference type="OrthoDB" id="422736at2759"/>
<reference evidence="2 3" key="1">
    <citation type="journal article" date="2012" name="PLoS Pathog.">
        <title>Diverse lifestyles and strategies of plant pathogenesis encoded in the genomes of eighteen Dothideomycetes fungi.</title>
        <authorList>
            <person name="Ohm R.A."/>
            <person name="Feau N."/>
            <person name="Henrissat B."/>
            <person name="Schoch C.L."/>
            <person name="Horwitz B.A."/>
            <person name="Barry K.W."/>
            <person name="Condon B.J."/>
            <person name="Copeland A.C."/>
            <person name="Dhillon B."/>
            <person name="Glaser F."/>
            <person name="Hesse C.N."/>
            <person name="Kosti I."/>
            <person name="LaButti K."/>
            <person name="Lindquist E.A."/>
            <person name="Lucas S."/>
            <person name="Salamov A.A."/>
            <person name="Bradshaw R.E."/>
            <person name="Ciuffetti L."/>
            <person name="Hamelin R.C."/>
            <person name="Kema G.H.J."/>
            <person name="Lawrence C."/>
            <person name="Scott J.A."/>
            <person name="Spatafora J.W."/>
            <person name="Turgeon B.G."/>
            <person name="de Wit P.J.G.M."/>
            <person name="Zhong S."/>
            <person name="Goodwin S.B."/>
            <person name="Grigoriev I.V."/>
        </authorList>
    </citation>
    <scope>NUCLEOTIDE SEQUENCE [LARGE SCALE GENOMIC DNA]</scope>
    <source>
        <strain evidence="2 3">SO2202</strain>
    </source>
</reference>
<gene>
    <name evidence="2" type="ORF">SEPMUDRAFT_120383</name>
</gene>
<keyword evidence="3" id="KW-1185">Reference proteome</keyword>
<protein>
    <submittedName>
        <fullName evidence="2">Uncharacterized protein</fullName>
    </submittedName>
</protein>
<dbReference type="eggNOG" id="ENOG502RM57">
    <property type="taxonomic scope" value="Eukaryota"/>
</dbReference>
<dbReference type="EMBL" id="KB456269">
    <property type="protein sequence ID" value="EMF09536.1"/>
    <property type="molecule type" value="Genomic_DNA"/>
</dbReference>